<gene>
    <name evidence="4" type="ORF">ENT73_01195</name>
</gene>
<dbReference type="SUPFAM" id="SSF52540">
    <property type="entry name" value="P-loop containing nucleoside triphosphate hydrolases"/>
    <property type="match status" value="1"/>
</dbReference>
<dbReference type="SMART" id="SM00962">
    <property type="entry name" value="SRP54"/>
    <property type="match status" value="1"/>
</dbReference>
<dbReference type="InterPro" id="IPR027417">
    <property type="entry name" value="P-loop_NTPase"/>
</dbReference>
<organism evidence="4">
    <name type="scientific">Caldimicrobium thiodismutans</name>
    <dbReference type="NCBI Taxonomy" id="1653476"/>
    <lineage>
        <taxon>Bacteria</taxon>
        <taxon>Pseudomonadati</taxon>
        <taxon>Thermodesulfobacteriota</taxon>
        <taxon>Thermodesulfobacteria</taxon>
        <taxon>Thermodesulfobacteriales</taxon>
        <taxon>Thermodesulfobacteriaceae</taxon>
        <taxon>Caldimicrobium</taxon>
    </lineage>
</organism>
<evidence type="ECO:0000256" key="1">
    <source>
        <dbReference type="ARBA" id="ARBA00022741"/>
    </source>
</evidence>
<dbReference type="Pfam" id="PF00448">
    <property type="entry name" value="SRP54"/>
    <property type="match status" value="1"/>
</dbReference>
<protein>
    <recommendedName>
        <fullName evidence="3">SRP54-type proteins GTP-binding domain-containing protein</fullName>
    </recommendedName>
</protein>
<dbReference type="GO" id="GO:0005525">
    <property type="term" value="F:GTP binding"/>
    <property type="evidence" value="ECO:0007669"/>
    <property type="project" value="UniProtKB-KW"/>
</dbReference>
<comment type="caution">
    <text evidence="4">The sequence shown here is derived from an EMBL/GenBank/DDBJ whole genome shotgun (WGS) entry which is preliminary data.</text>
</comment>
<dbReference type="Gene3D" id="1.20.120.1380">
    <property type="entry name" value="Flagellar FlhF biosynthesis protein, N domain"/>
    <property type="match status" value="1"/>
</dbReference>
<proteinExistence type="predicted"/>
<dbReference type="Gene3D" id="3.40.50.300">
    <property type="entry name" value="P-loop containing nucleotide triphosphate hydrolases"/>
    <property type="match status" value="1"/>
</dbReference>
<dbReference type="EMBL" id="DSZU01000022">
    <property type="protein sequence ID" value="HGV54690.1"/>
    <property type="molecule type" value="Genomic_DNA"/>
</dbReference>
<feature type="domain" description="SRP54-type proteins GTP-binding" evidence="3">
    <location>
        <begin position="138"/>
        <end position="327"/>
    </location>
</feature>
<accession>A0A832GLU1</accession>
<evidence type="ECO:0000259" key="3">
    <source>
        <dbReference type="SMART" id="SM00962"/>
    </source>
</evidence>
<dbReference type="AlphaFoldDB" id="A0A832GLU1"/>
<evidence type="ECO:0000313" key="4">
    <source>
        <dbReference type="EMBL" id="HGV54690.1"/>
    </source>
</evidence>
<keyword evidence="1" id="KW-0547">Nucleotide-binding</keyword>
<dbReference type="InterPro" id="IPR000897">
    <property type="entry name" value="SRP54_GTPase_dom"/>
</dbReference>
<keyword evidence="2" id="KW-0342">GTP-binding</keyword>
<name>A0A832GLU1_9BACT</name>
<sequence length="334" mass="39030">MRIRKFRAKNMIEALKKVKEELGEEAVIIDSGKVREGDTELYEVIAAIEEREIEVSSSPAVKPVELSFSFYEELKRELKEIKRAIRELRSHEFKGEDFWSWIREGAPEDIAMELSKCSGNLKEYLLEKIRKKGVCPLSRIQVFIGEAGVGKTTSLFKIAFWYRYYKKKKVTIVSADNYKVGAKEEAQKLSHLLEMPFLISDFEELQNHLPVLLESQDFIFIDTPSLGKRFTPQELAEVFSLYPSFRFHWVIRSTDYGESNLSLWEELKSLPIEGVVLTFLDKYIKGPRLFWLLREDIPLPHFVTQGERIPEDIEKVDEKKLVEIFMRGIKEHKT</sequence>
<dbReference type="GO" id="GO:0006614">
    <property type="term" value="P:SRP-dependent cotranslational protein targeting to membrane"/>
    <property type="evidence" value="ECO:0007669"/>
    <property type="project" value="InterPro"/>
</dbReference>
<evidence type="ECO:0000256" key="2">
    <source>
        <dbReference type="ARBA" id="ARBA00023134"/>
    </source>
</evidence>
<reference evidence="4" key="1">
    <citation type="journal article" date="2020" name="mSystems">
        <title>Genome- and Community-Level Interaction Insights into Carbon Utilization and Element Cycling Functions of Hydrothermarchaeota in Hydrothermal Sediment.</title>
        <authorList>
            <person name="Zhou Z."/>
            <person name="Liu Y."/>
            <person name="Xu W."/>
            <person name="Pan J."/>
            <person name="Luo Z.H."/>
            <person name="Li M."/>
        </authorList>
    </citation>
    <scope>NUCLEOTIDE SEQUENCE [LARGE SCALE GENOMIC DNA]</scope>
    <source>
        <strain evidence="4">SpSt-605</strain>
    </source>
</reference>